<feature type="region of interest" description="Disordered" evidence="1">
    <location>
        <begin position="95"/>
        <end position="120"/>
    </location>
</feature>
<dbReference type="AlphaFoldDB" id="A0A395IHH1"/>
<evidence type="ECO:0000313" key="3">
    <source>
        <dbReference type="EMBL" id="RAL59631.1"/>
    </source>
</evidence>
<evidence type="ECO:0000313" key="4">
    <source>
        <dbReference type="Proteomes" id="UP000249056"/>
    </source>
</evidence>
<protein>
    <recommendedName>
        <fullName evidence="2">Endonuclease/exonuclease/phosphatase domain-containing protein</fullName>
    </recommendedName>
</protein>
<reference evidence="3 4" key="1">
    <citation type="submission" date="2018-06" db="EMBL/GenBank/DDBJ databases">
        <title>Genome Sequence of the Brown Rot Fungal Pathogen Monilinia fructigena.</title>
        <authorList>
            <person name="Landi L."/>
            <person name="De Miccolis Angelini R.M."/>
            <person name="Pollastro S."/>
            <person name="Abate D."/>
            <person name="Faretra F."/>
            <person name="Romanazzi G."/>
        </authorList>
    </citation>
    <scope>NUCLEOTIDE SEQUENCE [LARGE SCALE GENOMIC DNA]</scope>
    <source>
        <strain evidence="3 4">Mfrg269</strain>
    </source>
</reference>
<feature type="domain" description="Endonuclease/exonuclease/phosphatase" evidence="2">
    <location>
        <begin position="535"/>
        <end position="638"/>
    </location>
</feature>
<sequence length="869" mass="95765">MTALQRVNGLLQEAEQQAATRRKFTNALVNSLEGIVKTFTQKEMHTVLPIQDAILTCVADALTMGTAKEIPKILKAKESVTKTSPILTWAGVVKTPKAGGPPTAPQSGAPKANSAKKNAAKANKRCKTGWALHPKSLEVRDILMKEAHKLKICEITGATRLDLPETWYNHRVRQVPRSLFSAIDGQVKVTEEMVAREARIQTGIAPVRCLESFRSGTENAWIVSFTTPVAPFRLFGATPLSFHLPPRSQVELHKLGCQTYCNIYRCTRPARCNNCSIAKAKHQGLMHELCPAPVKCNGCHGPFPAGHKGCPLAPRSTAGGKPQCNLTKAQVEAIRRNNRAVQKACASGTATGTVQAMRTFQAGAQSTRSSQSTQSSTNSTAPSSTTRTPALTRVEIQVPATPREGGESAKRTTDSPVRSGEGREDSPTPHITVAWANVGKGAGAHSVLLQLAYENGVDVVCVQEPWSSPGTKTQNHPAYECYAPYDSWEAEEATEREAERPRTMSYIRRGAAIQAQQRRGERNRDVVWLEVNGYHIVNIYREPNTMAMINYTIGIIPGPRTLVGGDFNAKHDTYEPGVLSATQGATLSNWSQDTGMDFIGEVGIPTHRAGHVIDLTFSNIPFAETVIRRDIDYGSDHYTQITTIPGRGILSNKRVGYRVTEDGLYTFASLIESETYWLLKVMYIASDVELETATEQFTDLFQRAIRTAGLPASDQTRSAPWWINESVSAYSLYKRSGKIVEDRKRIFSATHKAKREYWRRLIDSVSDNADLYKVIGWHRAALSLKSPPFVVDGQLIKGTREKAQALLDKLLHKYDSINDLEADPILENCISTLPWDTNVSFEEVERNIIGVSSISPGVDKVTVWLLKAY</sequence>
<feature type="compositionally biased region" description="Low complexity" evidence="1">
    <location>
        <begin position="364"/>
        <end position="393"/>
    </location>
</feature>
<organism evidence="3 4">
    <name type="scientific">Monilinia fructigena</name>
    <dbReference type="NCBI Taxonomy" id="38457"/>
    <lineage>
        <taxon>Eukaryota</taxon>
        <taxon>Fungi</taxon>
        <taxon>Dikarya</taxon>
        <taxon>Ascomycota</taxon>
        <taxon>Pezizomycotina</taxon>
        <taxon>Leotiomycetes</taxon>
        <taxon>Helotiales</taxon>
        <taxon>Sclerotiniaceae</taxon>
        <taxon>Monilinia</taxon>
    </lineage>
</organism>
<dbReference type="Pfam" id="PF14529">
    <property type="entry name" value="Exo_endo_phos_2"/>
    <property type="match status" value="1"/>
</dbReference>
<gene>
    <name evidence="3" type="ORF">DID88_006490</name>
</gene>
<dbReference type="Proteomes" id="UP000249056">
    <property type="component" value="Unassembled WGS sequence"/>
</dbReference>
<accession>A0A395IHH1</accession>
<comment type="caution">
    <text evidence="3">The sequence shown here is derived from an EMBL/GenBank/DDBJ whole genome shotgun (WGS) entry which is preliminary data.</text>
</comment>
<evidence type="ECO:0000259" key="2">
    <source>
        <dbReference type="Pfam" id="PF14529"/>
    </source>
</evidence>
<feature type="compositionally biased region" description="Basic and acidic residues" evidence="1">
    <location>
        <begin position="404"/>
        <end position="413"/>
    </location>
</feature>
<dbReference type="InterPro" id="IPR005135">
    <property type="entry name" value="Endo/exonuclease/phosphatase"/>
</dbReference>
<feature type="region of interest" description="Disordered" evidence="1">
    <location>
        <begin position="362"/>
        <end position="429"/>
    </location>
</feature>
<name>A0A395IHH1_9HELO</name>
<dbReference type="InterPro" id="IPR036691">
    <property type="entry name" value="Endo/exonu/phosph_ase_sf"/>
</dbReference>
<proteinExistence type="predicted"/>
<keyword evidence="4" id="KW-1185">Reference proteome</keyword>
<dbReference type="GO" id="GO:0003824">
    <property type="term" value="F:catalytic activity"/>
    <property type="evidence" value="ECO:0007669"/>
    <property type="project" value="InterPro"/>
</dbReference>
<evidence type="ECO:0000256" key="1">
    <source>
        <dbReference type="SAM" id="MobiDB-lite"/>
    </source>
</evidence>
<dbReference type="Gene3D" id="3.60.10.10">
    <property type="entry name" value="Endonuclease/exonuclease/phosphatase"/>
    <property type="match status" value="1"/>
</dbReference>
<dbReference type="SUPFAM" id="SSF56219">
    <property type="entry name" value="DNase I-like"/>
    <property type="match status" value="1"/>
</dbReference>
<dbReference type="OrthoDB" id="3581999at2759"/>
<dbReference type="EMBL" id="QKRW01000050">
    <property type="protein sequence ID" value="RAL59631.1"/>
    <property type="molecule type" value="Genomic_DNA"/>
</dbReference>